<evidence type="ECO:0000256" key="1">
    <source>
        <dbReference type="SAM" id="Phobius"/>
    </source>
</evidence>
<reference evidence="2" key="1">
    <citation type="submission" date="2021-01" db="EMBL/GenBank/DDBJ databases">
        <authorList>
            <person name="Corre E."/>
            <person name="Pelletier E."/>
            <person name="Niang G."/>
            <person name="Scheremetjew M."/>
            <person name="Finn R."/>
            <person name="Kale V."/>
            <person name="Holt S."/>
            <person name="Cochrane G."/>
            <person name="Meng A."/>
            <person name="Brown T."/>
            <person name="Cohen L."/>
        </authorList>
    </citation>
    <scope>NUCLEOTIDE SEQUENCE</scope>
</reference>
<feature type="transmembrane region" description="Helical" evidence="1">
    <location>
        <begin position="271"/>
        <end position="295"/>
    </location>
</feature>
<name>A0A7S0TD40_9EUKA</name>
<evidence type="ECO:0000313" key="2">
    <source>
        <dbReference type="EMBL" id="CAD8732720.1"/>
    </source>
</evidence>
<keyword evidence="1" id="KW-0472">Membrane</keyword>
<protein>
    <submittedName>
        <fullName evidence="2">Uncharacterized protein</fullName>
    </submittedName>
</protein>
<feature type="transmembrane region" description="Helical" evidence="1">
    <location>
        <begin position="33"/>
        <end position="52"/>
    </location>
</feature>
<keyword evidence="1" id="KW-0812">Transmembrane</keyword>
<accession>A0A7S0TD40</accession>
<feature type="transmembrane region" description="Helical" evidence="1">
    <location>
        <begin position="200"/>
        <end position="221"/>
    </location>
</feature>
<sequence>MELDNLIDIGHDAVCGCCSENIAKFLSYFAERFIYVIGTTWGRCFFILAKILGLGLDVFAAVHVHDPNVLFWTIPFLVIDRVGVLLLICIYGIKPTQQFKRYAADMEQSGKVKNKEGLESLYFGSMFSAQDMMGQIWKSYTFYIDDSDGAQSPEPKPADIEMGEQRQTDIAIQPSDGAQPESTAYVSDQISKSIGRFQGYFFFILCTLMFLIFALGVQAIANEGAALSSFIVIYLTKTSDSLSTVTHLFIISKRRKNGQLIPQRNNYCPACCNTSGFAAIAGFAISQAFFFYAWFSY</sequence>
<proteinExistence type="predicted"/>
<keyword evidence="1" id="KW-1133">Transmembrane helix</keyword>
<organism evidence="2">
    <name type="scientific">Elphidium margaritaceum</name>
    <dbReference type="NCBI Taxonomy" id="933848"/>
    <lineage>
        <taxon>Eukaryota</taxon>
        <taxon>Sar</taxon>
        <taxon>Rhizaria</taxon>
        <taxon>Retaria</taxon>
        <taxon>Foraminifera</taxon>
        <taxon>Rotaliida</taxon>
        <taxon>Elphidiidae</taxon>
        <taxon>Elphidium</taxon>
    </lineage>
</organism>
<feature type="transmembrane region" description="Helical" evidence="1">
    <location>
        <begin position="72"/>
        <end position="93"/>
    </location>
</feature>
<dbReference type="EMBL" id="HBFI01002264">
    <property type="protein sequence ID" value="CAD8732720.1"/>
    <property type="molecule type" value="Transcribed_RNA"/>
</dbReference>
<dbReference type="AlphaFoldDB" id="A0A7S0TD40"/>
<gene>
    <name evidence="2" type="ORF">EMAR1385_LOCUS1601</name>
</gene>
<feature type="transmembrane region" description="Helical" evidence="1">
    <location>
        <begin position="227"/>
        <end position="250"/>
    </location>
</feature>